<feature type="compositionally biased region" description="Low complexity" evidence="1">
    <location>
        <begin position="64"/>
        <end position="80"/>
    </location>
</feature>
<organism evidence="3 4">
    <name type="scientific">Anisodus acutangulus</name>
    <dbReference type="NCBI Taxonomy" id="402998"/>
    <lineage>
        <taxon>Eukaryota</taxon>
        <taxon>Viridiplantae</taxon>
        <taxon>Streptophyta</taxon>
        <taxon>Embryophyta</taxon>
        <taxon>Tracheophyta</taxon>
        <taxon>Spermatophyta</taxon>
        <taxon>Magnoliopsida</taxon>
        <taxon>eudicotyledons</taxon>
        <taxon>Gunneridae</taxon>
        <taxon>Pentapetalae</taxon>
        <taxon>asterids</taxon>
        <taxon>lamiids</taxon>
        <taxon>Solanales</taxon>
        <taxon>Solanaceae</taxon>
        <taxon>Solanoideae</taxon>
        <taxon>Hyoscyameae</taxon>
        <taxon>Anisodus</taxon>
    </lineage>
</organism>
<keyword evidence="2" id="KW-0732">Signal</keyword>
<accession>A0A9Q1R4L1</accession>
<feature type="chain" id="PRO_5040224979" evidence="2">
    <location>
        <begin position="22"/>
        <end position="113"/>
    </location>
</feature>
<dbReference type="EMBL" id="JAJAGQ010000017">
    <property type="protein sequence ID" value="KAJ8538151.1"/>
    <property type="molecule type" value="Genomic_DNA"/>
</dbReference>
<protein>
    <submittedName>
        <fullName evidence="3">Uncharacterized protein</fullName>
    </submittedName>
</protein>
<name>A0A9Q1R4L1_9SOLA</name>
<dbReference type="InterPro" id="IPR039346">
    <property type="entry name" value="AGP25/26"/>
</dbReference>
<reference evidence="4" key="1">
    <citation type="journal article" date="2023" name="Proc. Natl. Acad. Sci. U.S.A.">
        <title>Genomic and structural basis for evolution of tropane alkaloid biosynthesis.</title>
        <authorList>
            <person name="Wanga Y.-J."/>
            <person name="Taina T."/>
            <person name="Yua J.-Y."/>
            <person name="Lia J."/>
            <person name="Xua B."/>
            <person name="Chenc J."/>
            <person name="D'Auriad J.C."/>
            <person name="Huanga J.-P."/>
            <person name="Huanga S.-X."/>
        </authorList>
    </citation>
    <scope>NUCLEOTIDE SEQUENCE [LARGE SCALE GENOMIC DNA]</scope>
    <source>
        <strain evidence="4">cv. KIB-2019</strain>
    </source>
</reference>
<keyword evidence="4" id="KW-1185">Reference proteome</keyword>
<gene>
    <name evidence="3" type="ORF">K7X08_014691</name>
</gene>
<evidence type="ECO:0000313" key="3">
    <source>
        <dbReference type="EMBL" id="KAJ8538151.1"/>
    </source>
</evidence>
<dbReference type="PANTHER" id="PTHR35725">
    <property type="entry name" value="CLASSICAL ARABINOGALACTAN PROTEIN 26"/>
    <property type="match status" value="1"/>
</dbReference>
<dbReference type="PANTHER" id="PTHR35725:SF3">
    <property type="entry name" value="CLASSICAL ARABINOGALACTAN PROTEIN 25"/>
    <property type="match status" value="1"/>
</dbReference>
<evidence type="ECO:0000256" key="1">
    <source>
        <dbReference type="SAM" id="MobiDB-lite"/>
    </source>
</evidence>
<sequence length="113" mass="11909">MASSFCFLVVATLIMATPLVSMNVEMKLISSTPVEFLANPPVPVASPFSEVSPDIAPLLPSSGGVVPPTSSVPTIPSNPTKNPDDMIVSSRQLVLFDIGIWYLKYTDSIGGSL</sequence>
<dbReference type="OrthoDB" id="1303993at2759"/>
<evidence type="ECO:0000313" key="4">
    <source>
        <dbReference type="Proteomes" id="UP001152561"/>
    </source>
</evidence>
<proteinExistence type="predicted"/>
<dbReference type="Proteomes" id="UP001152561">
    <property type="component" value="Unassembled WGS sequence"/>
</dbReference>
<feature type="signal peptide" evidence="2">
    <location>
        <begin position="1"/>
        <end position="21"/>
    </location>
</feature>
<feature type="region of interest" description="Disordered" evidence="1">
    <location>
        <begin position="64"/>
        <end position="83"/>
    </location>
</feature>
<dbReference type="AlphaFoldDB" id="A0A9Q1R4L1"/>
<comment type="caution">
    <text evidence="3">The sequence shown here is derived from an EMBL/GenBank/DDBJ whole genome shotgun (WGS) entry which is preliminary data.</text>
</comment>
<evidence type="ECO:0000256" key="2">
    <source>
        <dbReference type="SAM" id="SignalP"/>
    </source>
</evidence>